<keyword evidence="4" id="KW-1185">Reference proteome</keyword>
<name>A0A3D8RAE5_9HELO</name>
<proteinExistence type="predicted"/>
<evidence type="ECO:0000313" key="4">
    <source>
        <dbReference type="Proteomes" id="UP000256645"/>
    </source>
</evidence>
<dbReference type="GO" id="GO:0070988">
    <property type="term" value="P:demethylation"/>
    <property type="evidence" value="ECO:0007669"/>
    <property type="project" value="InterPro"/>
</dbReference>
<evidence type="ECO:0000256" key="1">
    <source>
        <dbReference type="SAM" id="MobiDB-lite"/>
    </source>
</evidence>
<feature type="region of interest" description="Disordered" evidence="1">
    <location>
        <begin position="155"/>
        <end position="192"/>
    </location>
</feature>
<dbReference type="PANTHER" id="PTHR12463">
    <property type="entry name" value="OXYGENASE-RELATED"/>
    <property type="match status" value="1"/>
</dbReference>
<sequence length="282" mass="31717">MATNKLKKAPEPTIDPSDPRIHRWDNGLVLYNEFMTEDEEAAMIKDILADTRWTGAGKRLSLHFGPRFDYTNNMTLDPVDDSPLPTYITNLLSRLPIQEYLPDQFTVQYYPPGAGIPPHVDTHSAFREALYSLSFGSAVPMAFKRCGSKEARKARIPNRTLVGNINAGKNKSTSSTPEPKPSSPGENEEDDSWELFLPPRSLLLMLGPSRYGFTHKIRGRKFDQKDDGEVVERKGRYSITMRKVNRGDEIACSCDFPDVCDARIREEMQRASGEDEAAQMAG</sequence>
<evidence type="ECO:0000259" key="2">
    <source>
        <dbReference type="PROSITE" id="PS51471"/>
    </source>
</evidence>
<dbReference type="OrthoDB" id="271595at2759"/>
<dbReference type="Proteomes" id="UP000256645">
    <property type="component" value="Unassembled WGS sequence"/>
</dbReference>
<protein>
    <recommendedName>
        <fullName evidence="2">Fe2OG dioxygenase domain-containing protein</fullName>
    </recommendedName>
</protein>
<gene>
    <name evidence="3" type="ORF">BP6252_07585</name>
</gene>
<dbReference type="GO" id="GO:0016491">
    <property type="term" value="F:oxidoreductase activity"/>
    <property type="evidence" value="ECO:0007669"/>
    <property type="project" value="TreeGrafter"/>
</dbReference>
<dbReference type="InterPro" id="IPR027450">
    <property type="entry name" value="AlkB-like"/>
</dbReference>
<comment type="caution">
    <text evidence="3">The sequence shown here is derived from an EMBL/GenBank/DDBJ whole genome shotgun (WGS) entry which is preliminary data.</text>
</comment>
<dbReference type="Gene3D" id="2.60.120.590">
    <property type="entry name" value="Alpha-ketoglutarate-dependent dioxygenase AlkB-like"/>
    <property type="match status" value="1"/>
</dbReference>
<dbReference type="InterPro" id="IPR005123">
    <property type="entry name" value="Oxoglu/Fe-dep_dioxygenase_dom"/>
</dbReference>
<dbReference type="PROSITE" id="PS51471">
    <property type="entry name" value="FE2OG_OXY"/>
    <property type="match status" value="1"/>
</dbReference>
<dbReference type="STRING" id="1849047.A0A3D8RAE5"/>
<dbReference type="InterPro" id="IPR032857">
    <property type="entry name" value="ALKBH4"/>
</dbReference>
<accession>A0A3D8RAE5</accession>
<feature type="compositionally biased region" description="Polar residues" evidence="1">
    <location>
        <begin position="161"/>
        <end position="170"/>
    </location>
</feature>
<dbReference type="InterPro" id="IPR037151">
    <property type="entry name" value="AlkB-like_sf"/>
</dbReference>
<dbReference type="Pfam" id="PF13532">
    <property type="entry name" value="2OG-FeII_Oxy_2"/>
    <property type="match status" value="1"/>
</dbReference>
<evidence type="ECO:0000313" key="3">
    <source>
        <dbReference type="EMBL" id="RDW71022.1"/>
    </source>
</evidence>
<dbReference type="AlphaFoldDB" id="A0A3D8RAE5"/>
<organism evidence="3 4">
    <name type="scientific">Coleophoma cylindrospora</name>
    <dbReference type="NCBI Taxonomy" id="1849047"/>
    <lineage>
        <taxon>Eukaryota</taxon>
        <taxon>Fungi</taxon>
        <taxon>Dikarya</taxon>
        <taxon>Ascomycota</taxon>
        <taxon>Pezizomycotina</taxon>
        <taxon>Leotiomycetes</taxon>
        <taxon>Helotiales</taxon>
        <taxon>Dermateaceae</taxon>
        <taxon>Coleophoma</taxon>
    </lineage>
</organism>
<dbReference type="EMBL" id="PDLM01000008">
    <property type="protein sequence ID" value="RDW71022.1"/>
    <property type="molecule type" value="Genomic_DNA"/>
</dbReference>
<reference evidence="3 4" key="1">
    <citation type="journal article" date="2018" name="IMA Fungus">
        <title>IMA Genome-F 9: Draft genome sequence of Annulohypoxylon stygium, Aspergillus mulundensis, Berkeleyomyces basicola (syn. Thielaviopsis basicola), Ceratocystis smalleyi, two Cercospora beticola strains, Coleophoma cylindrospora, Fusarium fracticaudum, Phialophora cf. hyalina, and Morchella septimelata.</title>
        <authorList>
            <person name="Wingfield B.D."/>
            <person name="Bills G.F."/>
            <person name="Dong Y."/>
            <person name="Huang W."/>
            <person name="Nel W.J."/>
            <person name="Swalarsk-Parry B.S."/>
            <person name="Vaghefi N."/>
            <person name="Wilken P.M."/>
            <person name="An Z."/>
            <person name="de Beer Z.W."/>
            <person name="De Vos L."/>
            <person name="Chen L."/>
            <person name="Duong T.A."/>
            <person name="Gao Y."/>
            <person name="Hammerbacher A."/>
            <person name="Kikkert J.R."/>
            <person name="Li Y."/>
            <person name="Li H."/>
            <person name="Li K."/>
            <person name="Li Q."/>
            <person name="Liu X."/>
            <person name="Ma X."/>
            <person name="Naidoo K."/>
            <person name="Pethybridge S.J."/>
            <person name="Sun J."/>
            <person name="Steenkamp E.T."/>
            <person name="van der Nest M.A."/>
            <person name="van Wyk S."/>
            <person name="Wingfield M.J."/>
            <person name="Xiong C."/>
            <person name="Yue Q."/>
            <person name="Zhang X."/>
        </authorList>
    </citation>
    <scope>NUCLEOTIDE SEQUENCE [LARGE SCALE GENOMIC DNA]</scope>
    <source>
        <strain evidence="3 4">BP6252</strain>
    </source>
</reference>
<dbReference type="GO" id="GO:0032451">
    <property type="term" value="F:demethylase activity"/>
    <property type="evidence" value="ECO:0007669"/>
    <property type="project" value="TreeGrafter"/>
</dbReference>
<dbReference type="SUPFAM" id="SSF51197">
    <property type="entry name" value="Clavaminate synthase-like"/>
    <property type="match status" value="1"/>
</dbReference>
<feature type="domain" description="Fe2OG dioxygenase" evidence="2">
    <location>
        <begin position="101"/>
        <end position="245"/>
    </location>
</feature>
<dbReference type="PANTHER" id="PTHR12463:SF1">
    <property type="entry name" value="2-OXOGLUTARATE AND FE-DEPENDENT OXYGENASE FAMILY PROTEIN"/>
    <property type="match status" value="1"/>
</dbReference>